<dbReference type="SUPFAM" id="SSF82199">
    <property type="entry name" value="SET domain"/>
    <property type="match status" value="1"/>
</dbReference>
<dbReference type="STRING" id="4432.A0A1U7ZLP8"/>
<evidence type="ECO:0000259" key="2">
    <source>
        <dbReference type="PROSITE" id="PS50280"/>
    </source>
</evidence>
<dbReference type="Pfam" id="PF00856">
    <property type="entry name" value="SET"/>
    <property type="match status" value="1"/>
</dbReference>
<dbReference type="RefSeq" id="XP_010249393.1">
    <property type="nucleotide sequence ID" value="XM_010251091.2"/>
</dbReference>
<protein>
    <submittedName>
        <fullName evidence="4 5">Histone-lysine N-methyltransferase ASHR2</fullName>
    </submittedName>
</protein>
<feature type="region of interest" description="Disordered" evidence="1">
    <location>
        <begin position="288"/>
        <end position="320"/>
    </location>
</feature>
<gene>
    <name evidence="4 5" type="primary">LOC104591934</name>
</gene>
<dbReference type="Gene3D" id="6.10.140.2220">
    <property type="match status" value="1"/>
</dbReference>
<reference evidence="4 5" key="1">
    <citation type="submission" date="2025-04" db="UniProtKB">
        <authorList>
            <consortium name="RefSeq"/>
        </authorList>
    </citation>
    <scope>IDENTIFICATION</scope>
</reference>
<dbReference type="CDD" id="cd20071">
    <property type="entry name" value="SET_SMYD"/>
    <property type="match status" value="1"/>
</dbReference>
<dbReference type="PANTHER" id="PTHR47420:SF3">
    <property type="entry name" value="HISTONE-LYSINE N-METHYLTRANSFERASE ASHR2"/>
    <property type="match status" value="1"/>
</dbReference>
<dbReference type="InterPro" id="IPR044238">
    <property type="entry name" value="ASHR2-like"/>
</dbReference>
<name>A0A1U7ZLP8_NELNU</name>
<dbReference type="PANTHER" id="PTHR47420">
    <property type="entry name" value="HISTONE-LYSINE N-METHYLTRANSFERASE ASHR2"/>
    <property type="match status" value="1"/>
</dbReference>
<organism evidence="3 4">
    <name type="scientific">Nelumbo nucifera</name>
    <name type="common">Sacred lotus</name>
    <dbReference type="NCBI Taxonomy" id="4432"/>
    <lineage>
        <taxon>Eukaryota</taxon>
        <taxon>Viridiplantae</taxon>
        <taxon>Streptophyta</taxon>
        <taxon>Embryophyta</taxon>
        <taxon>Tracheophyta</taxon>
        <taxon>Spermatophyta</taxon>
        <taxon>Magnoliopsida</taxon>
        <taxon>Proteales</taxon>
        <taxon>Nelumbonaceae</taxon>
        <taxon>Nelumbo</taxon>
    </lineage>
</organism>
<dbReference type="Proteomes" id="UP000189703">
    <property type="component" value="Unplaced"/>
</dbReference>
<dbReference type="OrthoDB" id="265717at2759"/>
<dbReference type="Gene3D" id="1.10.220.160">
    <property type="match status" value="1"/>
</dbReference>
<evidence type="ECO:0000313" key="3">
    <source>
        <dbReference type="Proteomes" id="UP000189703"/>
    </source>
</evidence>
<evidence type="ECO:0000256" key="1">
    <source>
        <dbReference type="SAM" id="MobiDB-lite"/>
    </source>
</evidence>
<keyword evidence="3" id="KW-1185">Reference proteome</keyword>
<dbReference type="InterPro" id="IPR046341">
    <property type="entry name" value="SET_dom_sf"/>
</dbReference>
<evidence type="ECO:0000313" key="4">
    <source>
        <dbReference type="RefSeq" id="XP_010249391.1"/>
    </source>
</evidence>
<feature type="domain" description="SET" evidence="2">
    <location>
        <begin position="4"/>
        <end position="254"/>
    </location>
</feature>
<dbReference type="eggNOG" id="KOG2084">
    <property type="taxonomic scope" value="Eukaryota"/>
</dbReference>
<proteinExistence type="predicted"/>
<dbReference type="GeneID" id="104591934"/>
<dbReference type="RefSeq" id="XP_010249391.1">
    <property type="nucleotide sequence ID" value="XM_010251089.2"/>
</dbReference>
<dbReference type="KEGG" id="nnu:104591934"/>
<dbReference type="SMART" id="SM00317">
    <property type="entry name" value="SET"/>
    <property type="match status" value="1"/>
</dbReference>
<dbReference type="PROSITE" id="PS50280">
    <property type="entry name" value="SET"/>
    <property type="match status" value="1"/>
</dbReference>
<dbReference type="Gene3D" id="2.170.270.10">
    <property type="entry name" value="SET domain"/>
    <property type="match status" value="1"/>
</dbReference>
<dbReference type="AlphaFoldDB" id="A0A1U7ZLP8"/>
<evidence type="ECO:0000313" key="5">
    <source>
        <dbReference type="RefSeq" id="XP_010249393.1"/>
    </source>
</evidence>
<dbReference type="OMA" id="VIRMIHD"/>
<sequence length="379" mass="41507">MLQPPNSIVKLVSIPGKGRGMVSTQPIKPGQVLLRDSPVLLYSATPSLCKFCSHCFRLLPQSPFPCPTCSHCALFCSSSCLSLALSSSHSPWSCHSLISLSLSPPLPPDLHTQAFFLIAAYNLSLLSAPDFHALLSLHGDPPESLDAPTLFLHSLISSFGPPPGLTGFSPEMTAALLAKDKANAFGLMEPFKETGERAVRAYGIYPNASFFNHDCLPNACRFDYVDGVGDGNTDIIVRAVHEVPEGREICLSYFPVNWRYKERQTRLREDYGFECGCDRCRVEVSWSDDEEDGIGEEEMTEEDGEEQMEGVEDEDGDGEGSEVEFPHAYFFLRYVCDRDNCGGTLAPLPPSEEGVVSGVMECNACGRLREEESVGREGC</sequence>
<accession>A0A1U7ZLP8</accession>
<dbReference type="InterPro" id="IPR001214">
    <property type="entry name" value="SET_dom"/>
</dbReference>